<evidence type="ECO:0000256" key="2">
    <source>
        <dbReference type="ARBA" id="ARBA00043974"/>
    </source>
</evidence>
<dbReference type="InterPro" id="IPR008012">
    <property type="entry name" value="Ump1"/>
</dbReference>
<keyword evidence="1" id="KW-0143">Chaperone</keyword>
<sequence>MPIPAISSLRVVPPTVNNAREEYTVSTKATNHPLTGTHDAFRYGPSSAAQTVAAGNASPLQARLEQWAQTQAQLRQTLQRQTFGMSVPLRQAMEVKIAKEELHHPALLSATPSGLPLGGTHNLALEILQGHDEALDAADFMSGGADMREILDVNAVMERSRRI</sequence>
<evidence type="ECO:0000313" key="4">
    <source>
        <dbReference type="Proteomes" id="UP000053611"/>
    </source>
</evidence>
<accession>A0A0J1B9I4</accession>
<keyword evidence="4" id="KW-1185">Reference proteome</keyword>
<dbReference type="EMBL" id="KQ087186">
    <property type="protein sequence ID" value="KLT44499.1"/>
    <property type="molecule type" value="Genomic_DNA"/>
</dbReference>
<dbReference type="GO" id="GO:0005634">
    <property type="term" value="C:nucleus"/>
    <property type="evidence" value="ECO:0007669"/>
    <property type="project" value="TreeGrafter"/>
</dbReference>
<organism evidence="3 4">
    <name type="scientific">Cutaneotrichosporon oleaginosum</name>
    <dbReference type="NCBI Taxonomy" id="879819"/>
    <lineage>
        <taxon>Eukaryota</taxon>
        <taxon>Fungi</taxon>
        <taxon>Dikarya</taxon>
        <taxon>Basidiomycota</taxon>
        <taxon>Agaricomycotina</taxon>
        <taxon>Tremellomycetes</taxon>
        <taxon>Trichosporonales</taxon>
        <taxon>Trichosporonaceae</taxon>
        <taxon>Cutaneotrichosporon</taxon>
    </lineage>
</organism>
<dbReference type="OrthoDB" id="15001at2759"/>
<dbReference type="GO" id="GO:0043248">
    <property type="term" value="P:proteasome assembly"/>
    <property type="evidence" value="ECO:0007669"/>
    <property type="project" value="InterPro"/>
</dbReference>
<dbReference type="Proteomes" id="UP000053611">
    <property type="component" value="Unassembled WGS sequence"/>
</dbReference>
<proteinExistence type="inferred from homology"/>
<dbReference type="GO" id="GO:0005737">
    <property type="term" value="C:cytoplasm"/>
    <property type="evidence" value="ECO:0007669"/>
    <property type="project" value="TreeGrafter"/>
</dbReference>
<evidence type="ECO:0000313" key="3">
    <source>
        <dbReference type="EMBL" id="KLT44499.1"/>
    </source>
</evidence>
<comment type="similarity">
    <text evidence="2">Belongs to the POMP/UMP1 family.</text>
</comment>
<dbReference type="PANTHER" id="PTHR12828">
    <property type="entry name" value="PROTEASOME MATURATION PROTEIN UMP1"/>
    <property type="match status" value="1"/>
</dbReference>
<name>A0A0J1B9I4_9TREE</name>
<dbReference type="Pfam" id="PF05348">
    <property type="entry name" value="UMP1"/>
    <property type="match status" value="1"/>
</dbReference>
<reference evidence="3 4" key="1">
    <citation type="submission" date="2015-03" db="EMBL/GenBank/DDBJ databases">
        <title>Genomics and transcriptomics of the oil-accumulating basidiomycete yeast T. oleaginosus allow insights into substrate utilization and the diverse evolutionary trajectories of mating systems in fungi.</title>
        <authorList>
            <consortium name="DOE Joint Genome Institute"/>
            <person name="Kourist R."/>
            <person name="Kracht O."/>
            <person name="Bracharz F."/>
            <person name="Lipzen A."/>
            <person name="Nolan M."/>
            <person name="Ohm R."/>
            <person name="Grigoriev I."/>
            <person name="Sun S."/>
            <person name="Heitman J."/>
            <person name="Bruck T."/>
            <person name="Nowrousian M."/>
        </authorList>
    </citation>
    <scope>NUCLEOTIDE SEQUENCE [LARGE SCALE GENOMIC DNA]</scope>
    <source>
        <strain evidence="3 4">IBC0246</strain>
    </source>
</reference>
<evidence type="ECO:0000256" key="1">
    <source>
        <dbReference type="ARBA" id="ARBA00023186"/>
    </source>
</evidence>
<dbReference type="STRING" id="879819.A0A0J1B9I4"/>
<dbReference type="PANTHER" id="PTHR12828:SF3">
    <property type="entry name" value="PROTEASOME MATURATION PROTEIN"/>
    <property type="match status" value="1"/>
</dbReference>
<protein>
    <submittedName>
        <fullName evidence="3">Putative chaperone</fullName>
    </submittedName>
</protein>
<gene>
    <name evidence="3" type="ORF">CC85DRAFT_314878</name>
</gene>
<dbReference type="AlphaFoldDB" id="A0A0J1B9I4"/>